<dbReference type="AlphaFoldDB" id="A0A1H3AGC0"/>
<gene>
    <name evidence="1" type="ORF">SAMN05443574_12416</name>
</gene>
<reference evidence="1 2" key="1">
    <citation type="submission" date="2016-10" db="EMBL/GenBank/DDBJ databases">
        <authorList>
            <person name="de Groot N.N."/>
        </authorList>
    </citation>
    <scope>NUCLEOTIDE SEQUENCE [LARGE SCALE GENOMIC DNA]</scope>
    <source>
        <strain evidence="1 2">DSM 3756</strain>
    </source>
</reference>
<dbReference type="EMBL" id="FNOF01000024">
    <property type="protein sequence ID" value="SDX27879.1"/>
    <property type="molecule type" value="Genomic_DNA"/>
</dbReference>
<dbReference type="STRING" id="28442.SAMN05443574_12416"/>
<dbReference type="RefSeq" id="WP_004515764.1">
    <property type="nucleotide sequence ID" value="NZ_FNOF01000024.1"/>
</dbReference>
<evidence type="ECO:0000313" key="2">
    <source>
        <dbReference type="Proteomes" id="UP000182573"/>
    </source>
</evidence>
<organism evidence="1 2">
    <name type="scientific">Haloarcula vallismortis</name>
    <name type="common">Halobacterium vallismortis</name>
    <dbReference type="NCBI Taxonomy" id="28442"/>
    <lineage>
        <taxon>Archaea</taxon>
        <taxon>Methanobacteriati</taxon>
        <taxon>Methanobacteriota</taxon>
        <taxon>Stenosarchaea group</taxon>
        <taxon>Halobacteria</taxon>
        <taxon>Halobacteriales</taxon>
        <taxon>Haloarculaceae</taxon>
        <taxon>Haloarcula</taxon>
    </lineage>
</organism>
<proteinExistence type="predicted"/>
<name>A0A1H3AGC0_HALVA</name>
<sequence length="70" mass="8300">MTLTESTDRPLKKRTIDEFHIVRCPVFEEKYGIPSYLEDYKEKVREEVGTIQFETQQIGAGQALQHDHYR</sequence>
<evidence type="ECO:0000313" key="1">
    <source>
        <dbReference type="EMBL" id="SDX27879.1"/>
    </source>
</evidence>
<dbReference type="Proteomes" id="UP000182573">
    <property type="component" value="Unassembled WGS sequence"/>
</dbReference>
<protein>
    <submittedName>
        <fullName evidence="1">Uncharacterized protein</fullName>
    </submittedName>
</protein>
<accession>A0A1H3AGC0</accession>